<dbReference type="Proteomes" id="UP000037069">
    <property type="component" value="Unassembled WGS sequence"/>
</dbReference>
<keyword evidence="2" id="KW-0732">Signal</keyword>
<sequence length="361" mass="40101">MLWYKLLLSGLIYGLLILPGNQAKNIKKRGVMDNLNDGLKVAGQMFGINTAADVANLVAKAFSKNTSNRNTPDLFTIIQKGLQLSPSHTSSSEERKQNNYESQESQQQAETEAAATQFKPFQTKTSEATPSKESIGLNFGTTNLITSMLRMVGFDAAKLGALAINALIMIASAKTAPISVTALDGGRLFNRNPSNYGSPKSQDNPTEEENADNGPEEKYTPNAHQPRTVNDPTTIEWFLQNSSRKMKRLLQQATHSDLAEKLTDMITNYESANGQAACLKMLVCKSSPFIWGMQKSIKKHIEPKSKEADIAEENEDNVESSFFNVQHFFTHLPSIDEYRAYGSKCEKQYSVYCNTKDLYNK</sequence>
<feature type="region of interest" description="Disordered" evidence="1">
    <location>
        <begin position="85"/>
        <end position="136"/>
    </location>
</feature>
<proteinExistence type="predicted"/>
<evidence type="ECO:0000256" key="2">
    <source>
        <dbReference type="SAM" id="SignalP"/>
    </source>
</evidence>
<comment type="caution">
    <text evidence="3">The sequence shown here is derived from an EMBL/GenBank/DDBJ whole genome shotgun (WGS) entry which is preliminary data.</text>
</comment>
<feature type="compositionally biased region" description="Polar residues" evidence="1">
    <location>
        <begin position="119"/>
        <end position="132"/>
    </location>
</feature>
<reference evidence="3 4" key="1">
    <citation type="journal article" date="2015" name="Nat. Commun.">
        <title>Lucilia cuprina genome unlocks parasitic fly biology to underpin future interventions.</title>
        <authorList>
            <person name="Anstead C.A."/>
            <person name="Korhonen P.K."/>
            <person name="Young N.D."/>
            <person name="Hall R.S."/>
            <person name="Jex A.R."/>
            <person name="Murali S.C."/>
            <person name="Hughes D.S."/>
            <person name="Lee S.F."/>
            <person name="Perry T."/>
            <person name="Stroehlein A.J."/>
            <person name="Ansell B.R."/>
            <person name="Breugelmans B."/>
            <person name="Hofmann A."/>
            <person name="Qu J."/>
            <person name="Dugan S."/>
            <person name="Lee S.L."/>
            <person name="Chao H."/>
            <person name="Dinh H."/>
            <person name="Han Y."/>
            <person name="Doddapaneni H.V."/>
            <person name="Worley K.C."/>
            <person name="Muzny D.M."/>
            <person name="Ioannidis P."/>
            <person name="Waterhouse R.M."/>
            <person name="Zdobnov E.M."/>
            <person name="James P.J."/>
            <person name="Bagnall N.H."/>
            <person name="Kotze A.C."/>
            <person name="Gibbs R.A."/>
            <person name="Richards S."/>
            <person name="Batterham P."/>
            <person name="Gasser R.B."/>
        </authorList>
    </citation>
    <scope>NUCLEOTIDE SEQUENCE [LARGE SCALE GENOMIC DNA]</scope>
    <source>
        <strain evidence="3 4">LS</strain>
        <tissue evidence="3">Full body</tissue>
    </source>
</reference>
<feature type="compositionally biased region" description="Low complexity" evidence="1">
    <location>
        <begin position="101"/>
        <end position="117"/>
    </location>
</feature>
<feature type="chain" id="PRO_5005535508" evidence="2">
    <location>
        <begin position="24"/>
        <end position="361"/>
    </location>
</feature>
<feature type="region of interest" description="Disordered" evidence="1">
    <location>
        <begin position="191"/>
        <end position="229"/>
    </location>
</feature>
<gene>
    <name evidence="3" type="ORF">FF38_05438</name>
</gene>
<keyword evidence="4" id="KW-1185">Reference proteome</keyword>
<feature type="signal peptide" evidence="2">
    <location>
        <begin position="1"/>
        <end position="23"/>
    </location>
</feature>
<name>A0A0L0BXJ1_LUCCU</name>
<accession>A0A0L0BXJ1</accession>
<dbReference type="EMBL" id="JRES01001180">
    <property type="protein sequence ID" value="KNC24720.1"/>
    <property type="molecule type" value="Genomic_DNA"/>
</dbReference>
<protein>
    <submittedName>
        <fullName evidence="3">Uncharacterized protein</fullName>
    </submittedName>
</protein>
<feature type="compositionally biased region" description="Polar residues" evidence="1">
    <location>
        <begin position="191"/>
        <end position="204"/>
    </location>
</feature>
<evidence type="ECO:0000313" key="4">
    <source>
        <dbReference type="Proteomes" id="UP000037069"/>
    </source>
</evidence>
<evidence type="ECO:0000313" key="3">
    <source>
        <dbReference type="EMBL" id="KNC24720.1"/>
    </source>
</evidence>
<organism evidence="3 4">
    <name type="scientific">Lucilia cuprina</name>
    <name type="common">Green bottle fly</name>
    <name type="synonym">Australian sheep blowfly</name>
    <dbReference type="NCBI Taxonomy" id="7375"/>
    <lineage>
        <taxon>Eukaryota</taxon>
        <taxon>Metazoa</taxon>
        <taxon>Ecdysozoa</taxon>
        <taxon>Arthropoda</taxon>
        <taxon>Hexapoda</taxon>
        <taxon>Insecta</taxon>
        <taxon>Pterygota</taxon>
        <taxon>Neoptera</taxon>
        <taxon>Endopterygota</taxon>
        <taxon>Diptera</taxon>
        <taxon>Brachycera</taxon>
        <taxon>Muscomorpha</taxon>
        <taxon>Oestroidea</taxon>
        <taxon>Calliphoridae</taxon>
        <taxon>Luciliinae</taxon>
        <taxon>Lucilia</taxon>
    </lineage>
</organism>
<dbReference type="OrthoDB" id="6575720at2759"/>
<dbReference type="AlphaFoldDB" id="A0A0L0BXJ1"/>
<dbReference type="OMA" id="GQMFGIN"/>
<evidence type="ECO:0000256" key="1">
    <source>
        <dbReference type="SAM" id="MobiDB-lite"/>
    </source>
</evidence>